<organism evidence="1 2">
    <name type="scientific">Variovorax rhizosphaerae</name>
    <dbReference type="NCBI Taxonomy" id="1836200"/>
    <lineage>
        <taxon>Bacteria</taxon>
        <taxon>Pseudomonadati</taxon>
        <taxon>Pseudomonadota</taxon>
        <taxon>Betaproteobacteria</taxon>
        <taxon>Burkholderiales</taxon>
        <taxon>Comamonadaceae</taxon>
        <taxon>Variovorax</taxon>
    </lineage>
</organism>
<protein>
    <submittedName>
        <fullName evidence="1">Uncharacterized protein</fullName>
    </submittedName>
</protein>
<gene>
    <name evidence="1" type="ORF">WKW82_24465</name>
</gene>
<dbReference type="Proteomes" id="UP001385892">
    <property type="component" value="Unassembled WGS sequence"/>
</dbReference>
<dbReference type="RefSeq" id="WP_340344947.1">
    <property type="nucleotide sequence ID" value="NZ_JBBKZT010000012.1"/>
</dbReference>
<evidence type="ECO:0000313" key="1">
    <source>
        <dbReference type="EMBL" id="MEJ8849823.1"/>
    </source>
</evidence>
<proteinExistence type="predicted"/>
<comment type="caution">
    <text evidence="1">The sequence shown here is derived from an EMBL/GenBank/DDBJ whole genome shotgun (WGS) entry which is preliminary data.</text>
</comment>
<keyword evidence="2" id="KW-1185">Reference proteome</keyword>
<sequence>METNLRPVNVIRAELARAKDLLSALGLDTKGTAYGMALHRVMRLAEELYIAEDEAERMAEAVALKWIYRYVGGRVLAIDEGNARKWP</sequence>
<dbReference type="EMBL" id="JBBKZT010000012">
    <property type="protein sequence ID" value="MEJ8849823.1"/>
    <property type="molecule type" value="Genomic_DNA"/>
</dbReference>
<reference evidence="1 2" key="1">
    <citation type="submission" date="2024-03" db="EMBL/GenBank/DDBJ databases">
        <title>Novel species of the genus Variovorax.</title>
        <authorList>
            <person name="Liu Q."/>
            <person name="Xin Y.-H."/>
        </authorList>
    </citation>
    <scope>NUCLEOTIDE SEQUENCE [LARGE SCALE GENOMIC DNA]</scope>
    <source>
        <strain evidence="1 2">KACC 18900</strain>
    </source>
</reference>
<accession>A0ABU8WQM4</accession>
<name>A0ABU8WQM4_9BURK</name>
<evidence type="ECO:0000313" key="2">
    <source>
        <dbReference type="Proteomes" id="UP001385892"/>
    </source>
</evidence>